<dbReference type="PROSITE" id="PS00183">
    <property type="entry name" value="UBC_1"/>
    <property type="match status" value="1"/>
</dbReference>
<feature type="active site" description="Glycyl thioester intermediate" evidence="3">
    <location>
        <position position="92"/>
    </location>
</feature>
<dbReference type="SUPFAM" id="SSF54495">
    <property type="entry name" value="UBC-like"/>
    <property type="match status" value="1"/>
</dbReference>
<dbReference type="Gene3D" id="3.10.110.10">
    <property type="entry name" value="Ubiquitin Conjugating Enzyme"/>
    <property type="match status" value="1"/>
</dbReference>
<dbReference type="Proteomes" id="UP000823388">
    <property type="component" value="Chromosome 5N"/>
</dbReference>
<name>A0A8T0S1L5_PANVG</name>
<dbReference type="GO" id="GO:0016740">
    <property type="term" value="F:transferase activity"/>
    <property type="evidence" value="ECO:0007669"/>
    <property type="project" value="UniProtKB-KW"/>
</dbReference>
<evidence type="ECO:0000256" key="1">
    <source>
        <dbReference type="ARBA" id="ARBA00022679"/>
    </source>
</evidence>
<dbReference type="SMART" id="SM00212">
    <property type="entry name" value="UBCc"/>
    <property type="match status" value="1"/>
</dbReference>
<accession>A0A8T0S1L5</accession>
<dbReference type="InterPro" id="IPR016135">
    <property type="entry name" value="UBQ-conjugating_enzyme/RWD"/>
</dbReference>
<reference evidence="6" key="1">
    <citation type="submission" date="2020-05" db="EMBL/GenBank/DDBJ databases">
        <title>WGS assembly of Panicum virgatum.</title>
        <authorList>
            <person name="Lovell J.T."/>
            <person name="Jenkins J."/>
            <person name="Shu S."/>
            <person name="Juenger T.E."/>
            <person name="Schmutz J."/>
        </authorList>
    </citation>
    <scope>NUCLEOTIDE SEQUENCE</scope>
    <source>
        <strain evidence="6">AP13</strain>
    </source>
</reference>
<keyword evidence="7" id="KW-1185">Reference proteome</keyword>
<dbReference type="Pfam" id="PF00179">
    <property type="entry name" value="UQ_con"/>
    <property type="match status" value="1"/>
</dbReference>
<comment type="caution">
    <text evidence="6">The sequence shown here is derived from an EMBL/GenBank/DDBJ whole genome shotgun (WGS) entry which is preliminary data.</text>
</comment>
<keyword evidence="2 4" id="KW-0833">Ubl conjugation pathway</keyword>
<proteinExistence type="inferred from homology"/>
<keyword evidence="4" id="KW-0067">ATP-binding</keyword>
<gene>
    <name evidence="6" type="ORF">PVAP13_5NG583700</name>
</gene>
<dbReference type="PROSITE" id="PS50127">
    <property type="entry name" value="UBC_2"/>
    <property type="match status" value="1"/>
</dbReference>
<dbReference type="InterPro" id="IPR050113">
    <property type="entry name" value="Ub_conjugating_enzyme"/>
</dbReference>
<sequence length="175" mass="19470">MAATTSQASLLLQKQLRDLAKHPVDGFSAGLVDDINVFEWQVTIIGPPDTLYDGGYFNAIMSFPQNYPNSPPSVRFTSEMWHPNVYPDGRVCISILHPPGEDPNGYELQILKQLRNGGRRGRTSRKRLGALSVNHRKCSEESKSTVEANHAIRLQDFAVELPNVHLIPASCIFSI</sequence>
<organism evidence="6 7">
    <name type="scientific">Panicum virgatum</name>
    <name type="common">Blackwell switchgrass</name>
    <dbReference type="NCBI Taxonomy" id="38727"/>
    <lineage>
        <taxon>Eukaryota</taxon>
        <taxon>Viridiplantae</taxon>
        <taxon>Streptophyta</taxon>
        <taxon>Embryophyta</taxon>
        <taxon>Tracheophyta</taxon>
        <taxon>Spermatophyta</taxon>
        <taxon>Magnoliopsida</taxon>
        <taxon>Liliopsida</taxon>
        <taxon>Poales</taxon>
        <taxon>Poaceae</taxon>
        <taxon>PACMAD clade</taxon>
        <taxon>Panicoideae</taxon>
        <taxon>Panicodae</taxon>
        <taxon>Paniceae</taxon>
        <taxon>Panicinae</taxon>
        <taxon>Panicum</taxon>
        <taxon>Panicum sect. Hiantes</taxon>
    </lineage>
</organism>
<keyword evidence="4" id="KW-0547">Nucleotide-binding</keyword>
<comment type="similarity">
    <text evidence="4">Belongs to the ubiquitin-conjugating enzyme family.</text>
</comment>
<dbReference type="InterPro" id="IPR023313">
    <property type="entry name" value="UBQ-conjugating_AS"/>
</dbReference>
<dbReference type="InterPro" id="IPR000608">
    <property type="entry name" value="UBC"/>
</dbReference>
<dbReference type="GO" id="GO:0005524">
    <property type="term" value="F:ATP binding"/>
    <property type="evidence" value="ECO:0007669"/>
    <property type="project" value="UniProtKB-UniRule"/>
</dbReference>
<dbReference type="EMBL" id="CM029046">
    <property type="protein sequence ID" value="KAG2592832.1"/>
    <property type="molecule type" value="Genomic_DNA"/>
</dbReference>
<evidence type="ECO:0000259" key="5">
    <source>
        <dbReference type="PROSITE" id="PS50127"/>
    </source>
</evidence>
<evidence type="ECO:0000256" key="4">
    <source>
        <dbReference type="RuleBase" id="RU362109"/>
    </source>
</evidence>
<dbReference type="AlphaFoldDB" id="A0A8T0S1L5"/>
<dbReference type="PANTHER" id="PTHR24067">
    <property type="entry name" value="UBIQUITIN-CONJUGATING ENZYME E2"/>
    <property type="match status" value="1"/>
</dbReference>
<evidence type="ECO:0000313" key="6">
    <source>
        <dbReference type="EMBL" id="KAG2592832.1"/>
    </source>
</evidence>
<evidence type="ECO:0000313" key="7">
    <source>
        <dbReference type="Proteomes" id="UP000823388"/>
    </source>
</evidence>
<keyword evidence="1" id="KW-0808">Transferase</keyword>
<feature type="domain" description="UBC core" evidence="5">
    <location>
        <begin position="7"/>
        <end position="157"/>
    </location>
</feature>
<evidence type="ECO:0000256" key="3">
    <source>
        <dbReference type="PROSITE-ProRule" id="PRU10133"/>
    </source>
</evidence>
<evidence type="ECO:0000256" key="2">
    <source>
        <dbReference type="ARBA" id="ARBA00022786"/>
    </source>
</evidence>
<protein>
    <recommendedName>
        <fullName evidence="5">UBC core domain-containing protein</fullName>
    </recommendedName>
</protein>